<dbReference type="PANTHER" id="PTHR28074">
    <property type="entry name" value="ATP SYNTHASE SUBUNIT K, MITOCHONDRIAL"/>
    <property type="match status" value="1"/>
</dbReference>
<sequence>MVQLYNIAGRQIASHWLAMATLGTITALTFVSSGGSSAVKKTQTPPINASSPDEEKFIKDFLKNADGGDEKTEAHASK</sequence>
<evidence type="ECO:0000256" key="3">
    <source>
        <dbReference type="ARBA" id="ARBA00023136"/>
    </source>
</evidence>
<keyword evidence="3 5" id="KW-0472">Membrane</keyword>
<dbReference type="AlphaFoldDB" id="A0A2T3AZS0"/>
<feature type="transmembrane region" description="Helical" evidence="5">
    <location>
        <begin position="12"/>
        <end position="31"/>
    </location>
</feature>
<dbReference type="GeneID" id="36575654"/>
<dbReference type="InParanoid" id="A0A2T3AZS0"/>
<keyword evidence="7" id="KW-1185">Reference proteome</keyword>
<evidence type="ECO:0000313" key="7">
    <source>
        <dbReference type="Proteomes" id="UP000241818"/>
    </source>
</evidence>
<evidence type="ECO:0000313" key="6">
    <source>
        <dbReference type="EMBL" id="PSS16655.1"/>
    </source>
</evidence>
<gene>
    <name evidence="6" type="ORF">M430DRAFT_42654</name>
</gene>
<dbReference type="GO" id="GO:0031966">
    <property type="term" value="C:mitochondrial membrane"/>
    <property type="evidence" value="ECO:0007669"/>
    <property type="project" value="UniProtKB-SubCell"/>
</dbReference>
<accession>A0A2T3AZS0</accession>
<dbReference type="PANTHER" id="PTHR28074:SF1">
    <property type="entry name" value="ATP SYNTHASE SUBUNIT K, MITOCHONDRIAL"/>
    <property type="match status" value="1"/>
</dbReference>
<evidence type="ECO:0000256" key="1">
    <source>
        <dbReference type="ARBA" id="ARBA00004325"/>
    </source>
</evidence>
<comment type="subcellular location">
    <subcellularLocation>
        <location evidence="1">Mitochondrion membrane</location>
    </subcellularLocation>
</comment>
<dbReference type="InterPro" id="IPR021278">
    <property type="entry name" value="ATP19"/>
</dbReference>
<feature type="region of interest" description="Disordered" evidence="4">
    <location>
        <begin position="36"/>
        <end position="55"/>
    </location>
</feature>
<proteinExistence type="predicted"/>
<evidence type="ECO:0000256" key="4">
    <source>
        <dbReference type="SAM" id="MobiDB-lite"/>
    </source>
</evidence>
<keyword evidence="2" id="KW-0496">Mitochondrion</keyword>
<feature type="compositionally biased region" description="Polar residues" evidence="4">
    <location>
        <begin position="36"/>
        <end position="51"/>
    </location>
</feature>
<protein>
    <recommendedName>
        <fullName evidence="8">ATP synthase subunit K, mitochondrial</fullName>
    </recommendedName>
</protein>
<dbReference type="OrthoDB" id="2094445at2759"/>
<organism evidence="6 7">
    <name type="scientific">Amorphotheca resinae ATCC 22711</name>
    <dbReference type="NCBI Taxonomy" id="857342"/>
    <lineage>
        <taxon>Eukaryota</taxon>
        <taxon>Fungi</taxon>
        <taxon>Dikarya</taxon>
        <taxon>Ascomycota</taxon>
        <taxon>Pezizomycotina</taxon>
        <taxon>Leotiomycetes</taxon>
        <taxon>Helotiales</taxon>
        <taxon>Amorphothecaceae</taxon>
        <taxon>Amorphotheca</taxon>
    </lineage>
</organism>
<evidence type="ECO:0000256" key="5">
    <source>
        <dbReference type="SAM" id="Phobius"/>
    </source>
</evidence>
<dbReference type="RefSeq" id="XP_024720163.1">
    <property type="nucleotide sequence ID" value="XM_024867573.1"/>
</dbReference>
<keyword evidence="5" id="KW-1133">Transmembrane helix</keyword>
<dbReference type="GO" id="GO:0015986">
    <property type="term" value="P:proton motive force-driven ATP synthesis"/>
    <property type="evidence" value="ECO:0007669"/>
    <property type="project" value="TreeGrafter"/>
</dbReference>
<name>A0A2T3AZS0_AMORE</name>
<dbReference type="STRING" id="857342.A0A2T3AZS0"/>
<evidence type="ECO:0000256" key="2">
    <source>
        <dbReference type="ARBA" id="ARBA00023128"/>
    </source>
</evidence>
<dbReference type="Pfam" id="PF11022">
    <property type="entry name" value="ATP19"/>
    <property type="match status" value="1"/>
</dbReference>
<evidence type="ECO:0008006" key="8">
    <source>
        <dbReference type="Google" id="ProtNLM"/>
    </source>
</evidence>
<reference evidence="6 7" key="1">
    <citation type="journal article" date="2018" name="New Phytol.">
        <title>Comparative genomics and transcriptomics depict ericoid mycorrhizal fungi as versatile saprotrophs and plant mutualists.</title>
        <authorList>
            <person name="Martino E."/>
            <person name="Morin E."/>
            <person name="Grelet G.A."/>
            <person name="Kuo A."/>
            <person name="Kohler A."/>
            <person name="Daghino S."/>
            <person name="Barry K.W."/>
            <person name="Cichocki N."/>
            <person name="Clum A."/>
            <person name="Dockter R.B."/>
            <person name="Hainaut M."/>
            <person name="Kuo R.C."/>
            <person name="LaButti K."/>
            <person name="Lindahl B.D."/>
            <person name="Lindquist E.A."/>
            <person name="Lipzen A."/>
            <person name="Khouja H.R."/>
            <person name="Magnuson J."/>
            <person name="Murat C."/>
            <person name="Ohm R.A."/>
            <person name="Singer S.W."/>
            <person name="Spatafora J.W."/>
            <person name="Wang M."/>
            <person name="Veneault-Fourrey C."/>
            <person name="Henrissat B."/>
            <person name="Grigoriev I.V."/>
            <person name="Martin F.M."/>
            <person name="Perotto S."/>
        </authorList>
    </citation>
    <scope>NUCLEOTIDE SEQUENCE [LARGE SCALE GENOMIC DNA]</scope>
    <source>
        <strain evidence="6 7">ATCC 22711</strain>
    </source>
</reference>
<keyword evidence="5" id="KW-0812">Transmembrane</keyword>
<dbReference type="EMBL" id="KZ679012">
    <property type="protein sequence ID" value="PSS16655.1"/>
    <property type="molecule type" value="Genomic_DNA"/>
</dbReference>
<dbReference type="Proteomes" id="UP000241818">
    <property type="component" value="Unassembled WGS sequence"/>
</dbReference>